<dbReference type="EMBL" id="ML182411">
    <property type="protein sequence ID" value="THU75306.1"/>
    <property type="molecule type" value="Genomic_DNA"/>
</dbReference>
<keyword evidence="2" id="KW-1185">Reference proteome</keyword>
<sequence>MIVVSFGASICSFYASDFKNALFGGHRGAFLANVWLSASSAADLCIAITLIVHFASASPLVLSVKYPEKNFATGVGFSHGRAYALTFLYNLNIRHRLQHDHNIIVDFEGIDVPHTHSIHVQPGSLQRMHHNEP</sequence>
<dbReference type="Proteomes" id="UP000297245">
    <property type="component" value="Unassembled WGS sequence"/>
</dbReference>
<evidence type="ECO:0000313" key="2">
    <source>
        <dbReference type="Proteomes" id="UP000297245"/>
    </source>
</evidence>
<gene>
    <name evidence="1" type="ORF">K435DRAFT_881109</name>
</gene>
<name>A0A4S8KIN1_DENBC</name>
<protein>
    <submittedName>
        <fullName evidence="1">Uncharacterized protein</fullName>
    </submittedName>
</protein>
<accession>A0A4S8KIN1</accession>
<proteinExistence type="predicted"/>
<dbReference type="AlphaFoldDB" id="A0A4S8KIN1"/>
<reference evidence="1 2" key="1">
    <citation type="journal article" date="2019" name="Nat. Ecol. Evol.">
        <title>Megaphylogeny resolves global patterns of mushroom evolution.</title>
        <authorList>
            <person name="Varga T."/>
            <person name="Krizsan K."/>
            <person name="Foldi C."/>
            <person name="Dima B."/>
            <person name="Sanchez-Garcia M."/>
            <person name="Sanchez-Ramirez S."/>
            <person name="Szollosi G.J."/>
            <person name="Szarkandi J.G."/>
            <person name="Papp V."/>
            <person name="Albert L."/>
            <person name="Andreopoulos W."/>
            <person name="Angelini C."/>
            <person name="Antonin V."/>
            <person name="Barry K.W."/>
            <person name="Bougher N.L."/>
            <person name="Buchanan P."/>
            <person name="Buyck B."/>
            <person name="Bense V."/>
            <person name="Catcheside P."/>
            <person name="Chovatia M."/>
            <person name="Cooper J."/>
            <person name="Damon W."/>
            <person name="Desjardin D."/>
            <person name="Finy P."/>
            <person name="Geml J."/>
            <person name="Haridas S."/>
            <person name="Hughes K."/>
            <person name="Justo A."/>
            <person name="Karasinski D."/>
            <person name="Kautmanova I."/>
            <person name="Kiss B."/>
            <person name="Kocsube S."/>
            <person name="Kotiranta H."/>
            <person name="LaButti K.M."/>
            <person name="Lechner B.E."/>
            <person name="Liimatainen K."/>
            <person name="Lipzen A."/>
            <person name="Lukacs Z."/>
            <person name="Mihaltcheva S."/>
            <person name="Morgado L.N."/>
            <person name="Niskanen T."/>
            <person name="Noordeloos M.E."/>
            <person name="Ohm R.A."/>
            <person name="Ortiz-Santana B."/>
            <person name="Ovrebo C."/>
            <person name="Racz N."/>
            <person name="Riley R."/>
            <person name="Savchenko A."/>
            <person name="Shiryaev A."/>
            <person name="Soop K."/>
            <person name="Spirin V."/>
            <person name="Szebenyi C."/>
            <person name="Tomsovsky M."/>
            <person name="Tulloss R.E."/>
            <person name="Uehling J."/>
            <person name="Grigoriev I.V."/>
            <person name="Vagvolgyi C."/>
            <person name="Papp T."/>
            <person name="Martin F.M."/>
            <person name="Miettinen O."/>
            <person name="Hibbett D.S."/>
            <person name="Nagy L.G."/>
        </authorList>
    </citation>
    <scope>NUCLEOTIDE SEQUENCE [LARGE SCALE GENOMIC DNA]</scope>
    <source>
        <strain evidence="1 2">CBS 962.96</strain>
    </source>
</reference>
<evidence type="ECO:0000313" key="1">
    <source>
        <dbReference type="EMBL" id="THU75306.1"/>
    </source>
</evidence>
<organism evidence="1 2">
    <name type="scientific">Dendrothele bispora (strain CBS 962.96)</name>
    <dbReference type="NCBI Taxonomy" id="1314807"/>
    <lineage>
        <taxon>Eukaryota</taxon>
        <taxon>Fungi</taxon>
        <taxon>Dikarya</taxon>
        <taxon>Basidiomycota</taxon>
        <taxon>Agaricomycotina</taxon>
        <taxon>Agaricomycetes</taxon>
        <taxon>Agaricomycetidae</taxon>
        <taxon>Agaricales</taxon>
        <taxon>Agaricales incertae sedis</taxon>
        <taxon>Dendrothele</taxon>
    </lineage>
</organism>